<dbReference type="FunFam" id="3.30.160.60:FF:001450">
    <property type="entry name" value="zinc finger protein 774"/>
    <property type="match status" value="1"/>
</dbReference>
<evidence type="ECO:0000256" key="3">
    <source>
        <dbReference type="ARBA" id="ARBA00022553"/>
    </source>
</evidence>
<evidence type="ECO:0000256" key="4">
    <source>
        <dbReference type="ARBA" id="ARBA00022723"/>
    </source>
</evidence>
<dbReference type="InterPro" id="IPR008906">
    <property type="entry name" value="HATC_C_dom"/>
</dbReference>
<dbReference type="Pfam" id="PF00096">
    <property type="entry name" value="zf-C2H2"/>
    <property type="match status" value="6"/>
</dbReference>
<sequence length="938" mass="106959">MAEPEKNKIRRLCSFKDEWLQLPDYRNWLTKASEESGYCSICRVQFKVQFDSVKAIQDHAETAGHKIKVRAQVQSSTIDTFFVMAHTSEEQQVCTAELLLTYHGVKHHHSYHSQDCGNKLYPSIFTDSEIASKIHCGRRKAEALIENVLAPHSLKQAVQDIGSTSFSIVTDASNKGNTKLFPVAVRYFNKDKGSCTCIIDFLEDADETSEAIANNLRSCLQNAGLIHNKIVTYGADNASVNSGKHKSVLVHLKQMLDLPNLVPGHCSTHIVHNTAKHGLKMLSYDVENLVIKVFSEFSSSAKNISELKEFFDFLETEYSEILRHVPTRFLTLFTAVDRLLKHWPALKSYFVKKGEEKVSCAIWAFLSEQEDAVSDDDIITLPELYIYFVHNIMSQFNNTIKVLASDYIQVTELYGVFNRLRREIQNRQEQGFYGYKVTQFLKKLPPNEQNTFVGDAQRAYTRMLQYLEKWFDFSENSFYALCAPLNLDGPLELDKLCALTTNWDIQVDGDELFTEMCSLNDALPTLKSLTNDAESTLSPQQQQHHRRVNVSEVWVEFFKRWEAPNLLKIVQHVLAVPPSNAFVEGIFSVMKNLWTDERNPLQLDVVKAELFVHFNYKMTCAEFAGFLKTKAAKELVVAARKEQKYKCEGMMSENVEENLQQEDHEQVETHGTLLGSSEGTVSWSPEHGKAGGSQCRPESQQGNQPGKNAGKSTQCEGGSKNLSKNMMHQRSSKTAGKNTCTECGKSFSRSLYLIIHRRTHTGERPHKCLQCGKRFIGIPTLKKHQKIHTREKPYKCPDCGKSFGERSHLIGHQRVHTEAKTFICSQCGETFCNWSSFLRHERIHTGERAKPYNCPECGENFRDRTGLSRHQTTHTGEKPYHCLECGETFSRRSNLTRHQQVHTGERPYKCLKCGKSFSQKSTRSRHLRTHWGDSESVP</sequence>
<evidence type="ECO:0000259" key="14">
    <source>
        <dbReference type="PROSITE" id="PS50157"/>
    </source>
</evidence>
<dbReference type="Pfam" id="PF05699">
    <property type="entry name" value="Dimer_Tnp_hAT"/>
    <property type="match status" value="1"/>
</dbReference>
<evidence type="ECO:0000256" key="10">
    <source>
        <dbReference type="ARBA" id="ARBA00023163"/>
    </source>
</evidence>
<comment type="similarity">
    <text evidence="2">Belongs to the krueppel C2H2-type zinc-finger protein family.</text>
</comment>
<dbReference type="Proteomes" id="UP000694403">
    <property type="component" value="Unplaced"/>
</dbReference>
<dbReference type="InterPro" id="IPR013087">
    <property type="entry name" value="Znf_C2H2_type"/>
</dbReference>
<dbReference type="PROSITE" id="PS00028">
    <property type="entry name" value="ZINC_FINGER_C2H2_1"/>
    <property type="match status" value="7"/>
</dbReference>
<keyword evidence="4" id="KW-0479">Metal-binding</keyword>
<feature type="region of interest" description="Disordered" evidence="13">
    <location>
        <begin position="675"/>
        <end position="739"/>
    </location>
</feature>
<evidence type="ECO:0000256" key="8">
    <source>
        <dbReference type="ARBA" id="ARBA00023015"/>
    </source>
</evidence>
<keyword evidence="9" id="KW-0238">DNA-binding</keyword>
<dbReference type="FunFam" id="3.30.160.60:FF:002343">
    <property type="entry name" value="Zinc finger protein 33A"/>
    <property type="match status" value="1"/>
</dbReference>
<dbReference type="FunFam" id="3.30.160.60:FF:000060">
    <property type="entry name" value="zinc finger protein 436"/>
    <property type="match status" value="1"/>
</dbReference>
<dbReference type="FunFam" id="3.30.160.60:FF:000038">
    <property type="entry name" value="Zinc finger protein 624"/>
    <property type="match status" value="1"/>
</dbReference>
<dbReference type="InterPro" id="IPR050826">
    <property type="entry name" value="Krueppel_C2H2_ZnFinger"/>
</dbReference>
<proteinExistence type="inferred from homology"/>
<accession>A0A8C3SB78</accession>
<dbReference type="SUPFAM" id="SSF57667">
    <property type="entry name" value="beta-beta-alpha zinc fingers"/>
    <property type="match status" value="4"/>
</dbReference>
<keyword evidence="5" id="KW-0677">Repeat</keyword>
<dbReference type="GO" id="GO:0046983">
    <property type="term" value="F:protein dimerization activity"/>
    <property type="evidence" value="ECO:0007669"/>
    <property type="project" value="InterPro"/>
</dbReference>
<dbReference type="InterPro" id="IPR036236">
    <property type="entry name" value="Znf_C2H2_sf"/>
</dbReference>
<dbReference type="SUPFAM" id="SSF53098">
    <property type="entry name" value="Ribonuclease H-like"/>
    <property type="match status" value="1"/>
</dbReference>
<protein>
    <recommendedName>
        <fullName evidence="14">C2H2-type domain-containing protein</fullName>
    </recommendedName>
</protein>
<feature type="domain" description="C2H2-type" evidence="14">
    <location>
        <begin position="822"/>
        <end position="849"/>
    </location>
</feature>
<comment type="subcellular location">
    <subcellularLocation>
        <location evidence="1">Nucleus</location>
    </subcellularLocation>
</comment>
<dbReference type="SMART" id="SM00355">
    <property type="entry name" value="ZnF_C2H2"/>
    <property type="match status" value="7"/>
</dbReference>
<keyword evidence="3" id="KW-0597">Phosphoprotein</keyword>
<dbReference type="FunFam" id="3.30.160.60:FF:000540">
    <property type="entry name" value="zinc finger protein 263 isoform X1"/>
    <property type="match status" value="1"/>
</dbReference>
<evidence type="ECO:0000256" key="11">
    <source>
        <dbReference type="ARBA" id="ARBA00023242"/>
    </source>
</evidence>
<feature type="compositionally biased region" description="Polar residues" evidence="13">
    <location>
        <begin position="696"/>
        <end position="739"/>
    </location>
</feature>
<reference evidence="15" key="1">
    <citation type="submission" date="2025-08" db="UniProtKB">
        <authorList>
            <consortium name="Ensembl"/>
        </authorList>
    </citation>
    <scope>IDENTIFICATION</scope>
</reference>
<evidence type="ECO:0000256" key="1">
    <source>
        <dbReference type="ARBA" id="ARBA00004123"/>
    </source>
</evidence>
<evidence type="ECO:0000313" key="15">
    <source>
        <dbReference type="Ensembl" id="ENSCSRP00000012361.1"/>
    </source>
</evidence>
<dbReference type="Ensembl" id="ENSCSRT00000012852.1">
    <property type="protein sequence ID" value="ENSCSRP00000012361.1"/>
    <property type="gene ID" value="ENSCSRG00000009333.1"/>
</dbReference>
<keyword evidence="11" id="KW-0539">Nucleus</keyword>
<keyword evidence="16" id="KW-1185">Reference proteome</keyword>
<dbReference type="GO" id="GO:0003677">
    <property type="term" value="F:DNA binding"/>
    <property type="evidence" value="ECO:0007669"/>
    <property type="project" value="UniProtKB-KW"/>
</dbReference>
<feature type="domain" description="C2H2-type" evidence="14">
    <location>
        <begin position="766"/>
        <end position="793"/>
    </location>
</feature>
<evidence type="ECO:0000256" key="13">
    <source>
        <dbReference type="SAM" id="MobiDB-lite"/>
    </source>
</evidence>
<feature type="domain" description="C2H2-type" evidence="14">
    <location>
        <begin position="794"/>
        <end position="821"/>
    </location>
</feature>
<dbReference type="FunFam" id="3.30.160.60:FF:000358">
    <property type="entry name" value="zinc finger protein 24"/>
    <property type="match status" value="1"/>
</dbReference>
<keyword evidence="8" id="KW-0805">Transcription regulation</keyword>
<evidence type="ECO:0000256" key="9">
    <source>
        <dbReference type="ARBA" id="ARBA00023125"/>
    </source>
</evidence>
<dbReference type="GO" id="GO:0008270">
    <property type="term" value="F:zinc ion binding"/>
    <property type="evidence" value="ECO:0007669"/>
    <property type="project" value="UniProtKB-KW"/>
</dbReference>
<evidence type="ECO:0000256" key="7">
    <source>
        <dbReference type="ARBA" id="ARBA00022833"/>
    </source>
</evidence>
<organism evidence="15 16">
    <name type="scientific">Chelydra serpentina</name>
    <name type="common">Snapping turtle</name>
    <name type="synonym">Testudo serpentina</name>
    <dbReference type="NCBI Taxonomy" id="8475"/>
    <lineage>
        <taxon>Eukaryota</taxon>
        <taxon>Metazoa</taxon>
        <taxon>Chordata</taxon>
        <taxon>Craniata</taxon>
        <taxon>Vertebrata</taxon>
        <taxon>Euteleostomi</taxon>
        <taxon>Archelosauria</taxon>
        <taxon>Testudinata</taxon>
        <taxon>Testudines</taxon>
        <taxon>Cryptodira</taxon>
        <taxon>Durocryptodira</taxon>
        <taxon>Americhelydia</taxon>
        <taxon>Chelydroidea</taxon>
        <taxon>Chelydridae</taxon>
        <taxon>Chelydra</taxon>
    </lineage>
</organism>
<feature type="domain" description="C2H2-type" evidence="14">
    <location>
        <begin position="908"/>
        <end position="935"/>
    </location>
</feature>
<dbReference type="InterPro" id="IPR012337">
    <property type="entry name" value="RNaseH-like_sf"/>
</dbReference>
<evidence type="ECO:0000256" key="5">
    <source>
        <dbReference type="ARBA" id="ARBA00022737"/>
    </source>
</evidence>
<keyword evidence="6 12" id="KW-0863">Zinc-finger</keyword>
<name>A0A8C3SB78_CHESE</name>
<dbReference type="PROSITE" id="PS50157">
    <property type="entry name" value="ZINC_FINGER_C2H2_2"/>
    <property type="match status" value="7"/>
</dbReference>
<keyword evidence="10" id="KW-0804">Transcription</keyword>
<dbReference type="PANTHER" id="PTHR24377">
    <property type="entry name" value="IP01015P-RELATED"/>
    <property type="match status" value="1"/>
</dbReference>
<evidence type="ECO:0000256" key="12">
    <source>
        <dbReference type="PROSITE-ProRule" id="PRU00042"/>
    </source>
</evidence>
<evidence type="ECO:0000256" key="6">
    <source>
        <dbReference type="ARBA" id="ARBA00022771"/>
    </source>
</evidence>
<feature type="domain" description="C2H2-type" evidence="14">
    <location>
        <begin position="738"/>
        <end position="765"/>
    </location>
</feature>
<feature type="domain" description="C2H2-type" evidence="14">
    <location>
        <begin position="880"/>
        <end position="907"/>
    </location>
</feature>
<dbReference type="GO" id="GO:0005634">
    <property type="term" value="C:nucleus"/>
    <property type="evidence" value="ECO:0007669"/>
    <property type="project" value="UniProtKB-SubCell"/>
</dbReference>
<dbReference type="FunFam" id="3.30.160.60:FF:002090">
    <property type="entry name" value="Zinc finger protein 473"/>
    <property type="match status" value="1"/>
</dbReference>
<reference evidence="15" key="2">
    <citation type="submission" date="2025-09" db="UniProtKB">
        <authorList>
            <consortium name="Ensembl"/>
        </authorList>
    </citation>
    <scope>IDENTIFICATION</scope>
</reference>
<dbReference type="AlphaFoldDB" id="A0A8C3SB78"/>
<dbReference type="Gene3D" id="3.30.160.60">
    <property type="entry name" value="Classic Zinc Finger"/>
    <property type="match status" value="7"/>
</dbReference>
<feature type="domain" description="C2H2-type" evidence="14">
    <location>
        <begin position="852"/>
        <end position="879"/>
    </location>
</feature>
<keyword evidence="7" id="KW-0862">Zinc</keyword>
<evidence type="ECO:0000313" key="16">
    <source>
        <dbReference type="Proteomes" id="UP000694403"/>
    </source>
</evidence>
<evidence type="ECO:0000256" key="2">
    <source>
        <dbReference type="ARBA" id="ARBA00006991"/>
    </source>
</evidence>